<dbReference type="PANTHER" id="PTHR43000">
    <property type="entry name" value="DTDP-D-GLUCOSE 4,6-DEHYDRATASE-RELATED"/>
    <property type="match status" value="1"/>
</dbReference>
<name>A0ABV8S780_9BACL</name>
<dbReference type="SUPFAM" id="SSF51735">
    <property type="entry name" value="NAD(P)-binding Rossmann-fold domains"/>
    <property type="match status" value="1"/>
</dbReference>
<accession>A0ABV8S780</accession>
<evidence type="ECO:0000313" key="3">
    <source>
        <dbReference type="EMBL" id="MFC4303416.1"/>
    </source>
</evidence>
<dbReference type="InterPro" id="IPR001509">
    <property type="entry name" value="Epimerase_deHydtase"/>
</dbReference>
<organism evidence="3 4">
    <name type="scientific">Cohnella boryungensis</name>
    <dbReference type="NCBI Taxonomy" id="768479"/>
    <lineage>
        <taxon>Bacteria</taxon>
        <taxon>Bacillati</taxon>
        <taxon>Bacillota</taxon>
        <taxon>Bacilli</taxon>
        <taxon>Bacillales</taxon>
        <taxon>Paenibacillaceae</taxon>
        <taxon>Cohnella</taxon>
    </lineage>
</organism>
<dbReference type="Gene3D" id="3.40.50.720">
    <property type="entry name" value="NAD(P)-binding Rossmann-like Domain"/>
    <property type="match status" value="1"/>
</dbReference>
<dbReference type="RefSeq" id="WP_378126658.1">
    <property type="nucleotide sequence ID" value="NZ_JBHSED010000013.1"/>
</dbReference>
<comment type="similarity">
    <text evidence="1">Belongs to the NAD(P)-dependent epimerase/dehydratase family.</text>
</comment>
<comment type="caution">
    <text evidence="3">The sequence shown here is derived from an EMBL/GenBank/DDBJ whole genome shotgun (WGS) entry which is preliminary data.</text>
</comment>
<reference evidence="4" key="1">
    <citation type="journal article" date="2019" name="Int. J. Syst. Evol. Microbiol.">
        <title>The Global Catalogue of Microorganisms (GCM) 10K type strain sequencing project: providing services to taxonomists for standard genome sequencing and annotation.</title>
        <authorList>
            <consortium name="The Broad Institute Genomics Platform"/>
            <consortium name="The Broad Institute Genome Sequencing Center for Infectious Disease"/>
            <person name="Wu L."/>
            <person name="Ma J."/>
        </authorList>
    </citation>
    <scope>NUCLEOTIDE SEQUENCE [LARGE SCALE GENOMIC DNA]</scope>
    <source>
        <strain evidence="4">CGMCC 4.1641</strain>
    </source>
</reference>
<feature type="domain" description="NAD-dependent epimerase/dehydratase" evidence="2">
    <location>
        <begin position="1"/>
        <end position="200"/>
    </location>
</feature>
<dbReference type="Proteomes" id="UP001595755">
    <property type="component" value="Unassembled WGS sequence"/>
</dbReference>
<evidence type="ECO:0000313" key="4">
    <source>
        <dbReference type="Proteomes" id="UP001595755"/>
    </source>
</evidence>
<evidence type="ECO:0000259" key="2">
    <source>
        <dbReference type="Pfam" id="PF01370"/>
    </source>
</evidence>
<keyword evidence="4" id="KW-1185">Reference proteome</keyword>
<dbReference type="Pfam" id="PF01370">
    <property type="entry name" value="Epimerase"/>
    <property type="match status" value="1"/>
</dbReference>
<dbReference type="InterPro" id="IPR036291">
    <property type="entry name" value="NAD(P)-bd_dom_sf"/>
</dbReference>
<dbReference type="EMBL" id="JBHSED010000013">
    <property type="protein sequence ID" value="MFC4303416.1"/>
    <property type="molecule type" value="Genomic_DNA"/>
</dbReference>
<protein>
    <submittedName>
        <fullName evidence="3">NAD-dependent epimerase/dehydratase family protein</fullName>
    </submittedName>
</protein>
<proteinExistence type="inferred from homology"/>
<sequence>MVIGYTSMLGQRLLSSFDGKHEIITCGRNSEADIYLDLQTQDLTLPNNTPQEIDVIIHCAASFFGNTLENFFWNETINSVGAVKVGMLAEKLKCKHIVHISSISTYDRSENQYFDSYGMSKKHGQENLSYICKRLGVAFTALLPSQIYDDKGKARHHQGLLYHFVDCAREGKDIHIFGNHDALRNYLYVDDLVNVIDRVVVDRITGVFPCVHPRNHTLSEIADLAFEVFGNGGSVQYLRDRPDIPDIYIPQEFELYERMQCFPEIDLKKGLALIKDRLSI</sequence>
<gene>
    <name evidence="3" type="ORF">ACFO1S_08120</name>
</gene>
<evidence type="ECO:0000256" key="1">
    <source>
        <dbReference type="ARBA" id="ARBA00007637"/>
    </source>
</evidence>